<protein>
    <recommendedName>
        <fullName evidence="8">PH domain-containing protein</fullName>
    </recommendedName>
</protein>
<dbReference type="AlphaFoldDB" id="A0A3B4AAW8"/>
<dbReference type="GO" id="GO:1901739">
    <property type="term" value="P:regulation of myoblast fusion"/>
    <property type="evidence" value="ECO:0007669"/>
    <property type="project" value="TreeGrafter"/>
</dbReference>
<evidence type="ECO:0000256" key="2">
    <source>
        <dbReference type="ARBA" id="ARBA00004370"/>
    </source>
</evidence>
<sequence>MKKNSSGKRGGLDPDKTGWIRKFCGKGLFREVWKNRFVILRQDQLFICRKEVKEPGRADEVLDLLDFDHCEEIRKNRSRSKKNHSKFRLLRSSAPGNTVATLVFLAVSPEEKDSWIQVLNVALTRAKNRVLDEVTVEDAQLAHLTRDRVRIPHTRRLPTRGHLLAVASASSDGALTLDLIHEEDPGHRSQTDRKPHTLPRQVWTRAQTRFSPGLGGKSVSSEKSLSLDQIPRDPSPGPKSKYESKFGSISRLQDLIQEKIHRTEQLLTELRPDLGRNQDQGLNQDQSLIQDQGLTQNQEPNQDLPQDQEEARRLLTEARDQWNQAHEVLSQVQELKDLYQRMDPSANGNAKPSSDPS</sequence>
<evidence type="ECO:0000259" key="8">
    <source>
        <dbReference type="PROSITE" id="PS50003"/>
    </source>
</evidence>
<dbReference type="InterPro" id="IPR043448">
    <property type="entry name" value="PKHO1/2"/>
</dbReference>
<name>A0A3B4AAW8_9GOBI</name>
<evidence type="ECO:0000256" key="5">
    <source>
        <dbReference type="ARBA" id="ARBA00023136"/>
    </source>
</evidence>
<evidence type="ECO:0000313" key="10">
    <source>
        <dbReference type="Proteomes" id="UP000261520"/>
    </source>
</evidence>
<dbReference type="GO" id="GO:0005737">
    <property type="term" value="C:cytoplasm"/>
    <property type="evidence" value="ECO:0007669"/>
    <property type="project" value="UniProtKB-SubCell"/>
</dbReference>
<dbReference type="GO" id="GO:0032587">
    <property type="term" value="C:ruffle membrane"/>
    <property type="evidence" value="ECO:0007669"/>
    <property type="project" value="TreeGrafter"/>
</dbReference>
<proteinExistence type="predicted"/>
<dbReference type="Gene3D" id="2.30.29.30">
    <property type="entry name" value="Pleckstrin-homology domain (PH domain)/Phosphotyrosine-binding domain (PTB)"/>
    <property type="match status" value="1"/>
</dbReference>
<accession>A0A3B4AAW8</accession>
<feature type="domain" description="PH" evidence="8">
    <location>
        <begin position="13"/>
        <end position="124"/>
    </location>
</feature>
<feature type="compositionally biased region" description="Polar residues" evidence="7">
    <location>
        <begin position="218"/>
        <end position="227"/>
    </location>
</feature>
<dbReference type="Ensembl" id="ENSPMGT00000014795.1">
    <property type="protein sequence ID" value="ENSPMGP00000013860.1"/>
    <property type="gene ID" value="ENSPMGG00000011393.1"/>
</dbReference>
<feature type="compositionally biased region" description="Polar residues" evidence="7">
    <location>
        <begin position="346"/>
        <end position="357"/>
    </location>
</feature>
<evidence type="ECO:0000256" key="3">
    <source>
        <dbReference type="ARBA" id="ARBA00004496"/>
    </source>
</evidence>
<dbReference type="PANTHER" id="PTHR15871">
    <property type="entry name" value="PH DOMAIN-CONTAINING PROTEIN"/>
    <property type="match status" value="1"/>
</dbReference>
<dbReference type="SMART" id="SM00233">
    <property type="entry name" value="PH"/>
    <property type="match status" value="1"/>
</dbReference>
<evidence type="ECO:0000256" key="4">
    <source>
        <dbReference type="ARBA" id="ARBA00022490"/>
    </source>
</evidence>
<reference evidence="9" key="1">
    <citation type="submission" date="2025-08" db="UniProtKB">
        <authorList>
            <consortium name="Ensembl"/>
        </authorList>
    </citation>
    <scope>IDENTIFICATION</scope>
</reference>
<dbReference type="Proteomes" id="UP000261520">
    <property type="component" value="Unplaced"/>
</dbReference>
<dbReference type="PROSITE" id="PS50003">
    <property type="entry name" value="PH_DOMAIN"/>
    <property type="match status" value="1"/>
</dbReference>
<comment type="subcellular location">
    <subcellularLocation>
        <location evidence="3">Cytoplasm</location>
    </subcellularLocation>
    <subcellularLocation>
        <location evidence="2">Membrane</location>
    </subcellularLocation>
    <subcellularLocation>
        <location evidence="1">Nucleus</location>
    </subcellularLocation>
</comment>
<dbReference type="SUPFAM" id="SSF50729">
    <property type="entry name" value="PH domain-like"/>
    <property type="match status" value="1"/>
</dbReference>
<organism evidence="9 10">
    <name type="scientific">Periophthalmus magnuspinnatus</name>
    <dbReference type="NCBI Taxonomy" id="409849"/>
    <lineage>
        <taxon>Eukaryota</taxon>
        <taxon>Metazoa</taxon>
        <taxon>Chordata</taxon>
        <taxon>Craniata</taxon>
        <taxon>Vertebrata</taxon>
        <taxon>Euteleostomi</taxon>
        <taxon>Actinopterygii</taxon>
        <taxon>Neopterygii</taxon>
        <taxon>Teleostei</taxon>
        <taxon>Neoteleostei</taxon>
        <taxon>Acanthomorphata</taxon>
        <taxon>Gobiaria</taxon>
        <taxon>Gobiiformes</taxon>
        <taxon>Gobioidei</taxon>
        <taxon>Gobiidae</taxon>
        <taxon>Oxudercinae</taxon>
        <taxon>Periophthalmus</taxon>
    </lineage>
</organism>
<dbReference type="STRING" id="409849.ENSPMGP00000013860"/>
<feature type="region of interest" description="Disordered" evidence="7">
    <location>
        <begin position="336"/>
        <end position="357"/>
    </location>
</feature>
<keyword evidence="6" id="KW-0539">Nucleus</keyword>
<feature type="region of interest" description="Disordered" evidence="7">
    <location>
        <begin position="183"/>
        <end position="244"/>
    </location>
</feature>
<feature type="compositionally biased region" description="Basic and acidic residues" evidence="7">
    <location>
        <begin position="183"/>
        <end position="195"/>
    </location>
</feature>
<dbReference type="Pfam" id="PF00169">
    <property type="entry name" value="PH"/>
    <property type="match status" value="1"/>
</dbReference>
<dbReference type="InterPro" id="IPR011993">
    <property type="entry name" value="PH-like_dom_sf"/>
</dbReference>
<keyword evidence="5" id="KW-0472">Membrane</keyword>
<evidence type="ECO:0000313" key="9">
    <source>
        <dbReference type="Ensembl" id="ENSPMGP00000013860.1"/>
    </source>
</evidence>
<dbReference type="PANTHER" id="PTHR15871:SF1">
    <property type="entry name" value="PLECKSTRIN HOMOLOGY DOMAIN-CONTAINING FAMILY O MEMBER 1"/>
    <property type="match status" value="1"/>
</dbReference>
<keyword evidence="10" id="KW-1185">Reference proteome</keyword>
<keyword evidence="4" id="KW-0963">Cytoplasm</keyword>
<evidence type="ECO:0000256" key="1">
    <source>
        <dbReference type="ARBA" id="ARBA00004123"/>
    </source>
</evidence>
<dbReference type="GO" id="GO:0036195">
    <property type="term" value="C:muscle cell projection membrane"/>
    <property type="evidence" value="ECO:0007669"/>
    <property type="project" value="TreeGrafter"/>
</dbReference>
<evidence type="ECO:0000256" key="6">
    <source>
        <dbReference type="ARBA" id="ARBA00023242"/>
    </source>
</evidence>
<reference evidence="9" key="2">
    <citation type="submission" date="2025-09" db="UniProtKB">
        <authorList>
            <consortium name="Ensembl"/>
        </authorList>
    </citation>
    <scope>IDENTIFICATION</scope>
</reference>
<evidence type="ECO:0000256" key="7">
    <source>
        <dbReference type="SAM" id="MobiDB-lite"/>
    </source>
</evidence>
<dbReference type="GO" id="GO:0005634">
    <property type="term" value="C:nucleus"/>
    <property type="evidence" value="ECO:0007669"/>
    <property type="project" value="UniProtKB-SubCell"/>
</dbReference>
<dbReference type="InterPro" id="IPR001849">
    <property type="entry name" value="PH_domain"/>
</dbReference>